<evidence type="ECO:0000313" key="3">
    <source>
        <dbReference type="EMBL" id="AEB11059.1"/>
    </source>
</evidence>
<dbReference type="AlphaFoldDB" id="F2NNP4"/>
<keyword evidence="2" id="KW-1133">Transmembrane helix</keyword>
<dbReference type="eggNOG" id="COG3087">
    <property type="taxonomic scope" value="Bacteria"/>
</dbReference>
<accession>F2NNP4</accession>
<feature type="region of interest" description="Disordered" evidence="1">
    <location>
        <begin position="256"/>
        <end position="316"/>
    </location>
</feature>
<dbReference type="OrthoDB" id="29551at2"/>
<evidence type="ECO:0000256" key="1">
    <source>
        <dbReference type="SAM" id="MobiDB-lite"/>
    </source>
</evidence>
<reference evidence="3 4" key="1">
    <citation type="journal article" date="2012" name="Stand. Genomic Sci.">
        <title>Complete genome sequence of the aerobic, heterotroph Marinithermus hydrothermalis type strain (T1(T)) from a deep-sea hydrothermal vent chimney.</title>
        <authorList>
            <person name="Copeland A."/>
            <person name="Gu W."/>
            <person name="Yasawong M."/>
            <person name="Lapidus A."/>
            <person name="Lucas S."/>
            <person name="Deshpande S."/>
            <person name="Pagani I."/>
            <person name="Tapia R."/>
            <person name="Cheng J.F."/>
            <person name="Goodwin L.A."/>
            <person name="Pitluck S."/>
            <person name="Liolios K."/>
            <person name="Ivanova N."/>
            <person name="Mavromatis K."/>
            <person name="Mikhailova N."/>
            <person name="Pati A."/>
            <person name="Chen A."/>
            <person name="Palaniappan K."/>
            <person name="Land M."/>
            <person name="Pan C."/>
            <person name="Brambilla E.M."/>
            <person name="Rohde M."/>
            <person name="Tindall B.J."/>
            <person name="Sikorski J."/>
            <person name="Goker M."/>
            <person name="Detter J.C."/>
            <person name="Bristow J."/>
            <person name="Eisen J.A."/>
            <person name="Markowitz V."/>
            <person name="Hugenholtz P."/>
            <person name="Kyrpides N.C."/>
            <person name="Klenk H.P."/>
            <person name="Woyke T."/>
        </authorList>
    </citation>
    <scope>NUCLEOTIDE SEQUENCE [LARGE SCALE GENOMIC DNA]</scope>
    <source>
        <strain evidence="4">DSM 14884 / JCM 11576 / T1</strain>
    </source>
</reference>
<dbReference type="EMBL" id="CP002630">
    <property type="protein sequence ID" value="AEB11059.1"/>
    <property type="molecule type" value="Genomic_DNA"/>
</dbReference>
<dbReference type="Proteomes" id="UP000007030">
    <property type="component" value="Chromosome"/>
</dbReference>
<gene>
    <name evidence="3" type="ordered locus">Marky_0304</name>
</gene>
<proteinExistence type="predicted"/>
<evidence type="ECO:0000313" key="4">
    <source>
        <dbReference type="Proteomes" id="UP000007030"/>
    </source>
</evidence>
<dbReference type="RefSeq" id="WP_013703114.1">
    <property type="nucleotide sequence ID" value="NC_015387.1"/>
</dbReference>
<name>F2NNP4_MARHT</name>
<feature type="compositionally biased region" description="Low complexity" evidence="1">
    <location>
        <begin position="266"/>
        <end position="315"/>
    </location>
</feature>
<organism evidence="3 4">
    <name type="scientific">Marinithermus hydrothermalis (strain DSM 14884 / JCM 11576 / T1)</name>
    <dbReference type="NCBI Taxonomy" id="869210"/>
    <lineage>
        <taxon>Bacteria</taxon>
        <taxon>Thermotogati</taxon>
        <taxon>Deinococcota</taxon>
        <taxon>Deinococci</taxon>
        <taxon>Thermales</taxon>
        <taxon>Thermaceae</taxon>
        <taxon>Marinithermus</taxon>
    </lineage>
</organism>
<dbReference type="KEGG" id="mhd:Marky_0304"/>
<feature type="transmembrane region" description="Helical" evidence="2">
    <location>
        <begin position="545"/>
        <end position="570"/>
    </location>
</feature>
<protein>
    <submittedName>
        <fullName evidence="3">Uncharacterized protein</fullName>
    </submittedName>
</protein>
<feature type="transmembrane region" description="Helical" evidence="2">
    <location>
        <begin position="470"/>
        <end position="488"/>
    </location>
</feature>
<dbReference type="STRING" id="869210.Marky_0304"/>
<evidence type="ECO:0000256" key="2">
    <source>
        <dbReference type="SAM" id="Phobius"/>
    </source>
</evidence>
<keyword evidence="2" id="KW-0472">Membrane</keyword>
<keyword evidence="4" id="KW-1185">Reference proteome</keyword>
<dbReference type="HOGENOM" id="CLU_514568_0_0_0"/>
<sequence length="609" mass="65372">MRYLWIVGILLLTGAWAAPLATLYDQVTAKLNASKSLLDTNPVQSLERIDEALSLFRAEAEALPPVLAEGIAQALTDARLAVTRKSKADLEARLWVVRGAFGKALYDAFFNAVAAGDLEAAQALLDRVIQATARTPDLKQKAAPLVASGNLEELRLLFERAYAQAMRKTLELARAAQNRASAYALTSKAYGLYLVVQDSPRASDLSARAFVTAMGRLAQGDDTGFQAVLDDLLQATSAFLERTQPVEAVTVALKEEPEAAPPEPPAETSSASEPAPETAAASPAASPTTSSTSAEASGTTETASSSASPSSSGTALLEEPLPANLREEAAYLPMDPQTAERVAQVIQDMGLESTIEWLALVDEVRGVLANAQTFVETGQYEKARTALSLAHNRYQTKLAPVVEVYNPELAQRMDLLLERLKGAVGLRTSDVVVALGELQEIEEQLFGGTLGPWHSFVVRLELATLGVPRAILFILAGVLAVFPLYLLQLTFGGRNVYWRYLGLAFLFLFLPAMVEALTYVANILADYGDLPQLGILANLSVLQSLLAQLGWGVTIFLVVGFATAGLRGIALQFGLIQDRRAQPTTTSLTTPPANPTLTSETIVEWDEEF</sequence>
<keyword evidence="2" id="KW-0812">Transmembrane</keyword>
<feature type="transmembrane region" description="Helical" evidence="2">
    <location>
        <begin position="500"/>
        <end position="525"/>
    </location>
</feature>